<accession>A0A841GUD2</accession>
<dbReference type="Gene3D" id="3.50.30.50">
    <property type="entry name" value="Putative cyclase"/>
    <property type="match status" value="1"/>
</dbReference>
<dbReference type="GO" id="GO:0004061">
    <property type="term" value="F:arylformamidase activity"/>
    <property type="evidence" value="ECO:0007669"/>
    <property type="project" value="UniProtKB-UniRule"/>
</dbReference>
<dbReference type="GO" id="GO:0004328">
    <property type="term" value="F:formamidase activity"/>
    <property type="evidence" value="ECO:0007669"/>
    <property type="project" value="InterPro"/>
</dbReference>
<dbReference type="EMBL" id="JACHIA010000001">
    <property type="protein sequence ID" value="MBB6068958.1"/>
    <property type="molecule type" value="Genomic_DNA"/>
</dbReference>
<dbReference type="FunFam" id="3.50.30.50:FF:000001">
    <property type="entry name" value="Kynurenine formamidase"/>
    <property type="match status" value="1"/>
</dbReference>
<feature type="binding site" evidence="9">
    <location>
        <position position="48"/>
    </location>
    <ligand>
        <name>Zn(2+)</name>
        <dbReference type="ChEBI" id="CHEBI:29105"/>
        <label>1</label>
    </ligand>
</feature>
<name>A0A841GUD2_9BACT</name>
<keyword evidence="4 9" id="KW-0378">Hydrolase</keyword>
<feature type="binding site" evidence="9">
    <location>
        <position position="50"/>
    </location>
    <ligand>
        <name>Zn(2+)</name>
        <dbReference type="ChEBI" id="CHEBI:29105"/>
        <label>2</label>
    </ligand>
</feature>
<evidence type="ECO:0000313" key="11">
    <source>
        <dbReference type="Proteomes" id="UP000582837"/>
    </source>
</evidence>
<dbReference type="PANTHER" id="PTHR31118">
    <property type="entry name" value="CYCLASE-LIKE PROTEIN 2"/>
    <property type="match status" value="1"/>
</dbReference>
<dbReference type="EC" id="3.5.1.9" evidence="9"/>
<dbReference type="PANTHER" id="PTHR31118:SF32">
    <property type="entry name" value="KYNURENINE FORMAMIDASE"/>
    <property type="match status" value="1"/>
</dbReference>
<dbReference type="AlphaFoldDB" id="A0A841GUD2"/>
<evidence type="ECO:0000256" key="6">
    <source>
        <dbReference type="ARBA" id="ARBA00023079"/>
    </source>
</evidence>
<dbReference type="InterPro" id="IPR037175">
    <property type="entry name" value="KFase_sf"/>
</dbReference>
<keyword evidence="5 9" id="KW-0862">Zinc</keyword>
<evidence type="ECO:0000256" key="4">
    <source>
        <dbReference type="ARBA" id="ARBA00022801"/>
    </source>
</evidence>
<gene>
    <name evidence="9" type="primary">kynB</name>
    <name evidence="10" type="ORF">HNQ61_000569</name>
</gene>
<dbReference type="Proteomes" id="UP000582837">
    <property type="component" value="Unassembled WGS sequence"/>
</dbReference>
<comment type="pathway">
    <text evidence="8 9">Amino-acid degradation; L-tryptophan degradation via kynurenine pathway; L-kynurenine from L-tryptophan: step 2/2.</text>
</comment>
<evidence type="ECO:0000256" key="1">
    <source>
        <dbReference type="ARBA" id="ARBA00002204"/>
    </source>
</evidence>
<dbReference type="SUPFAM" id="SSF102198">
    <property type="entry name" value="Putative cyclase"/>
    <property type="match status" value="1"/>
</dbReference>
<comment type="caution">
    <text evidence="10">The sequence shown here is derived from an EMBL/GenBank/DDBJ whole genome shotgun (WGS) entry which is preliminary data.</text>
</comment>
<comment type="subunit">
    <text evidence="2 9">Homodimer.</text>
</comment>
<evidence type="ECO:0000256" key="5">
    <source>
        <dbReference type="ARBA" id="ARBA00022833"/>
    </source>
</evidence>
<dbReference type="InterPro" id="IPR007325">
    <property type="entry name" value="KFase/CYL"/>
</dbReference>
<feature type="binding site" evidence="9">
    <location>
        <position position="156"/>
    </location>
    <ligand>
        <name>Zn(2+)</name>
        <dbReference type="ChEBI" id="CHEBI:29105"/>
        <label>2</label>
    </ligand>
</feature>
<evidence type="ECO:0000256" key="7">
    <source>
        <dbReference type="ARBA" id="ARBA00048496"/>
    </source>
</evidence>
<dbReference type="HAMAP" id="MF_01969">
    <property type="entry name" value="KynB"/>
    <property type="match status" value="1"/>
</dbReference>
<keyword evidence="11" id="KW-1185">Reference proteome</keyword>
<comment type="catalytic activity">
    <reaction evidence="7 9">
        <text>N-formyl-L-kynurenine + H2O = L-kynurenine + formate + H(+)</text>
        <dbReference type="Rhea" id="RHEA:13009"/>
        <dbReference type="ChEBI" id="CHEBI:15377"/>
        <dbReference type="ChEBI" id="CHEBI:15378"/>
        <dbReference type="ChEBI" id="CHEBI:15740"/>
        <dbReference type="ChEBI" id="CHEBI:57959"/>
        <dbReference type="ChEBI" id="CHEBI:58629"/>
        <dbReference type="EC" id="3.5.1.9"/>
    </reaction>
</comment>
<feature type="binding site" evidence="9">
    <location>
        <position position="14"/>
    </location>
    <ligand>
        <name>substrate</name>
    </ligand>
</feature>
<protein>
    <recommendedName>
        <fullName evidence="9">Kynurenine formamidase</fullName>
        <shortName evidence="9">KFA</shortName>
        <shortName evidence="9">KFase</shortName>
        <ecNumber evidence="9">3.5.1.9</ecNumber>
    </recommendedName>
    <alternativeName>
        <fullName evidence="9">Arylformamidase</fullName>
    </alternativeName>
    <alternativeName>
        <fullName evidence="9">N-formylkynurenine formamidase</fullName>
        <shortName evidence="9">FKF</shortName>
    </alternativeName>
</protein>
<sequence>MDVTRPVVSGMPVWPGDAPCAVEWTARIGTDSAANVAEIRCSAHTGTHADGPYHVLEEGARIGTAPLEAFIGRARVVRVAAGTVLDEEWARSVLEDHAPERLLIHTGAWTAPSVFPTAFAAPTPEAARLLASGGLRLLGTDAPSVDPYDSADLAAHRVLLAAGIAILENLLLDDVAEGEYDLIALPLRLMEADASPVRAVLRPLPAP</sequence>
<evidence type="ECO:0000313" key="10">
    <source>
        <dbReference type="EMBL" id="MBB6068958.1"/>
    </source>
</evidence>
<evidence type="ECO:0000256" key="2">
    <source>
        <dbReference type="ARBA" id="ARBA00011738"/>
    </source>
</evidence>
<evidence type="ECO:0000256" key="3">
    <source>
        <dbReference type="ARBA" id="ARBA00022723"/>
    </source>
</evidence>
<dbReference type="RefSeq" id="WP_170031526.1">
    <property type="nucleotide sequence ID" value="NZ_JABDTL010000001.1"/>
</dbReference>
<keyword evidence="3 9" id="KW-0479">Metal-binding</keyword>
<dbReference type="Pfam" id="PF04199">
    <property type="entry name" value="Cyclase"/>
    <property type="match status" value="1"/>
</dbReference>
<evidence type="ECO:0000256" key="8">
    <source>
        <dbReference type="ARBA" id="ARBA00060547"/>
    </source>
</evidence>
<comment type="function">
    <text evidence="1 9">Catalyzes the hydrolysis of N-formyl-L-kynurenine to L-kynurenine, the second step in the kynurenine pathway of tryptophan degradation.</text>
</comment>
<proteinExistence type="inferred from homology"/>
<dbReference type="InterPro" id="IPR017484">
    <property type="entry name" value="Kynurenine_formamidase_bac"/>
</dbReference>
<dbReference type="GO" id="GO:0019441">
    <property type="term" value="P:L-tryptophan catabolic process to kynurenine"/>
    <property type="evidence" value="ECO:0007669"/>
    <property type="project" value="UniProtKB-UniRule"/>
</dbReference>
<feature type="binding site" evidence="9">
    <location>
        <position position="168"/>
    </location>
    <ligand>
        <name>Zn(2+)</name>
        <dbReference type="ChEBI" id="CHEBI:29105"/>
        <label>1</label>
    </ligand>
</feature>
<organism evidence="10 11">
    <name type="scientific">Longimicrobium terrae</name>
    <dbReference type="NCBI Taxonomy" id="1639882"/>
    <lineage>
        <taxon>Bacteria</taxon>
        <taxon>Pseudomonadati</taxon>
        <taxon>Gemmatimonadota</taxon>
        <taxon>Longimicrobiia</taxon>
        <taxon>Longimicrobiales</taxon>
        <taxon>Longimicrobiaceae</taxon>
        <taxon>Longimicrobium</taxon>
    </lineage>
</organism>
<feature type="binding site" evidence="9">
    <location>
        <position position="50"/>
    </location>
    <ligand>
        <name>Zn(2+)</name>
        <dbReference type="ChEBI" id="CHEBI:29105"/>
        <label>1</label>
    </ligand>
</feature>
<dbReference type="GO" id="GO:0008270">
    <property type="term" value="F:zinc ion binding"/>
    <property type="evidence" value="ECO:0007669"/>
    <property type="project" value="UniProtKB-UniRule"/>
</dbReference>
<feature type="active site" description="Proton donor/acceptor" evidence="9">
    <location>
        <position position="54"/>
    </location>
</feature>
<reference evidence="10 11" key="1">
    <citation type="submission" date="2020-08" db="EMBL/GenBank/DDBJ databases">
        <title>Genomic Encyclopedia of Type Strains, Phase IV (KMG-IV): sequencing the most valuable type-strain genomes for metagenomic binning, comparative biology and taxonomic classification.</title>
        <authorList>
            <person name="Goeker M."/>
        </authorList>
    </citation>
    <scope>NUCLEOTIDE SEQUENCE [LARGE SCALE GENOMIC DNA]</scope>
    <source>
        <strain evidence="10 11">DSM 29007</strain>
    </source>
</reference>
<evidence type="ECO:0000256" key="9">
    <source>
        <dbReference type="HAMAP-Rule" id="MF_01969"/>
    </source>
</evidence>
<comment type="cofactor">
    <cofactor evidence="9">
        <name>Zn(2+)</name>
        <dbReference type="ChEBI" id="CHEBI:29105"/>
    </cofactor>
    <text evidence="9">Binds 2 zinc ions per subunit.</text>
</comment>
<keyword evidence="6 9" id="KW-0823">Tryptophan catabolism</keyword>
<feature type="binding site" evidence="9">
    <location>
        <position position="168"/>
    </location>
    <ligand>
        <name>Zn(2+)</name>
        <dbReference type="ChEBI" id="CHEBI:29105"/>
        <label>2</label>
    </ligand>
</feature>
<dbReference type="UniPathway" id="UPA00333">
    <property type="reaction ID" value="UER00454"/>
</dbReference>
<feature type="binding site" evidence="9">
    <location>
        <position position="44"/>
    </location>
    <ligand>
        <name>Zn(2+)</name>
        <dbReference type="ChEBI" id="CHEBI:29105"/>
        <label>1</label>
    </ligand>
</feature>
<comment type="similarity">
    <text evidence="9">Belongs to the Cyclase 1 superfamily. KynB family.</text>
</comment>